<accession>A0ABP4B691</accession>
<dbReference type="InterPro" id="IPR043917">
    <property type="entry name" value="DUF5753"/>
</dbReference>
<evidence type="ECO:0000313" key="3">
    <source>
        <dbReference type="Proteomes" id="UP001500665"/>
    </source>
</evidence>
<dbReference type="Proteomes" id="UP001500665">
    <property type="component" value="Unassembled WGS sequence"/>
</dbReference>
<dbReference type="RefSeq" id="WP_344238833.1">
    <property type="nucleotide sequence ID" value="NZ_BAAAHH010000005.1"/>
</dbReference>
<dbReference type="InterPro" id="IPR010982">
    <property type="entry name" value="Lambda_DNA-bd_dom_sf"/>
</dbReference>
<evidence type="ECO:0000313" key="2">
    <source>
        <dbReference type="EMBL" id="GAA0945061.1"/>
    </source>
</evidence>
<organism evidence="2 3">
    <name type="scientific">Actinocorallia libanotica</name>
    <dbReference type="NCBI Taxonomy" id="46162"/>
    <lineage>
        <taxon>Bacteria</taxon>
        <taxon>Bacillati</taxon>
        <taxon>Actinomycetota</taxon>
        <taxon>Actinomycetes</taxon>
        <taxon>Streptosporangiales</taxon>
        <taxon>Thermomonosporaceae</taxon>
        <taxon>Actinocorallia</taxon>
    </lineage>
</organism>
<dbReference type="SMART" id="SM00530">
    <property type="entry name" value="HTH_XRE"/>
    <property type="match status" value="1"/>
</dbReference>
<dbReference type="SUPFAM" id="SSF47413">
    <property type="entry name" value="lambda repressor-like DNA-binding domains"/>
    <property type="match status" value="1"/>
</dbReference>
<gene>
    <name evidence="2" type="ORF">GCM10009550_18470</name>
</gene>
<proteinExistence type="predicted"/>
<dbReference type="Pfam" id="PF19054">
    <property type="entry name" value="DUF5753"/>
    <property type="match status" value="1"/>
</dbReference>
<dbReference type="Pfam" id="PF13560">
    <property type="entry name" value="HTH_31"/>
    <property type="match status" value="1"/>
</dbReference>
<dbReference type="PROSITE" id="PS50943">
    <property type="entry name" value="HTH_CROC1"/>
    <property type="match status" value="1"/>
</dbReference>
<reference evidence="3" key="1">
    <citation type="journal article" date="2019" name="Int. J. Syst. Evol. Microbiol.">
        <title>The Global Catalogue of Microorganisms (GCM) 10K type strain sequencing project: providing services to taxonomists for standard genome sequencing and annotation.</title>
        <authorList>
            <consortium name="The Broad Institute Genomics Platform"/>
            <consortium name="The Broad Institute Genome Sequencing Center for Infectious Disease"/>
            <person name="Wu L."/>
            <person name="Ma J."/>
        </authorList>
    </citation>
    <scope>NUCLEOTIDE SEQUENCE [LARGE SCALE GENOMIC DNA]</scope>
    <source>
        <strain evidence="3">JCM 10696</strain>
    </source>
</reference>
<dbReference type="CDD" id="cd00093">
    <property type="entry name" value="HTH_XRE"/>
    <property type="match status" value="1"/>
</dbReference>
<keyword evidence="3" id="KW-1185">Reference proteome</keyword>
<feature type="domain" description="HTH cro/C1-type" evidence="1">
    <location>
        <begin position="20"/>
        <end position="56"/>
    </location>
</feature>
<comment type="caution">
    <text evidence="2">The sequence shown here is derived from an EMBL/GenBank/DDBJ whole genome shotgun (WGS) entry which is preliminary data.</text>
</comment>
<name>A0ABP4B691_9ACTN</name>
<dbReference type="Gene3D" id="1.10.260.40">
    <property type="entry name" value="lambda repressor-like DNA-binding domains"/>
    <property type="match status" value="1"/>
</dbReference>
<dbReference type="InterPro" id="IPR001387">
    <property type="entry name" value="Cro/C1-type_HTH"/>
</dbReference>
<dbReference type="EMBL" id="BAAAHH010000005">
    <property type="protein sequence ID" value="GAA0945061.1"/>
    <property type="molecule type" value="Genomic_DNA"/>
</dbReference>
<sequence length="270" mass="30737">MAPQHKDEPAWPQKMFVIEMRARREAAGLSRNKLAEALGCTPQWLAKVEACEKSPSEALSEDLDTYFKSGGTFHRLWKEIMDARRRGLIPSGFRRLIDAEKITTGISFYEPVLIPGLFQTEEYARLVFSTSHHHDRIEELVAIRMGRQAILQKENPPWIFLLIRESVVRDLHPEIRLGQCKQLLDLMGHPKFSVQIIPKNALVFHSAGFQVLNFAVEADLAYLEGSYGNGRMLTDPEAVRRLAVLFNVTRSDALSAEESENMICTIMEDE</sequence>
<protein>
    <submittedName>
        <fullName evidence="2">Helix-turn-helix transcriptional regulator</fullName>
    </submittedName>
</protein>
<evidence type="ECO:0000259" key="1">
    <source>
        <dbReference type="PROSITE" id="PS50943"/>
    </source>
</evidence>